<gene>
    <name evidence="1" type="ORF">CDAR_46031</name>
</gene>
<sequence length="57" mass="5997">MAAIEWQLVAILAPAKSNDTAYTLLEATPRGSPISGQVSGPELTKTGRLRLELTATS</sequence>
<reference evidence="1 2" key="1">
    <citation type="submission" date="2021-06" db="EMBL/GenBank/DDBJ databases">
        <title>Caerostris darwini draft genome.</title>
        <authorList>
            <person name="Kono N."/>
            <person name="Arakawa K."/>
        </authorList>
    </citation>
    <scope>NUCLEOTIDE SEQUENCE [LARGE SCALE GENOMIC DNA]</scope>
</reference>
<dbReference type="Proteomes" id="UP001054837">
    <property type="component" value="Unassembled WGS sequence"/>
</dbReference>
<proteinExistence type="predicted"/>
<protein>
    <submittedName>
        <fullName evidence="1">Uncharacterized protein</fullName>
    </submittedName>
</protein>
<dbReference type="AlphaFoldDB" id="A0AAV4M7Z5"/>
<dbReference type="EMBL" id="BPLQ01000140">
    <property type="protein sequence ID" value="GIX67970.1"/>
    <property type="molecule type" value="Genomic_DNA"/>
</dbReference>
<evidence type="ECO:0000313" key="2">
    <source>
        <dbReference type="Proteomes" id="UP001054837"/>
    </source>
</evidence>
<evidence type="ECO:0000313" key="1">
    <source>
        <dbReference type="EMBL" id="GIX67970.1"/>
    </source>
</evidence>
<comment type="caution">
    <text evidence="1">The sequence shown here is derived from an EMBL/GenBank/DDBJ whole genome shotgun (WGS) entry which is preliminary data.</text>
</comment>
<feature type="non-terminal residue" evidence="1">
    <location>
        <position position="1"/>
    </location>
</feature>
<keyword evidence="2" id="KW-1185">Reference proteome</keyword>
<organism evidence="1 2">
    <name type="scientific">Caerostris darwini</name>
    <dbReference type="NCBI Taxonomy" id="1538125"/>
    <lineage>
        <taxon>Eukaryota</taxon>
        <taxon>Metazoa</taxon>
        <taxon>Ecdysozoa</taxon>
        <taxon>Arthropoda</taxon>
        <taxon>Chelicerata</taxon>
        <taxon>Arachnida</taxon>
        <taxon>Araneae</taxon>
        <taxon>Araneomorphae</taxon>
        <taxon>Entelegynae</taxon>
        <taxon>Araneoidea</taxon>
        <taxon>Araneidae</taxon>
        <taxon>Caerostris</taxon>
    </lineage>
</organism>
<name>A0AAV4M7Z5_9ARAC</name>
<accession>A0AAV4M7Z5</accession>